<evidence type="ECO:0000313" key="2">
    <source>
        <dbReference type="EMBL" id="KDR76787.1"/>
    </source>
</evidence>
<reference evidence="3" key="1">
    <citation type="journal article" date="2014" name="Proc. Natl. Acad. Sci. U.S.A.">
        <title>Extensive sampling of basidiomycete genomes demonstrates inadequacy of the white-rot/brown-rot paradigm for wood decay fungi.</title>
        <authorList>
            <person name="Riley R."/>
            <person name="Salamov A.A."/>
            <person name="Brown D.W."/>
            <person name="Nagy L.G."/>
            <person name="Floudas D."/>
            <person name="Held B.W."/>
            <person name="Levasseur A."/>
            <person name="Lombard V."/>
            <person name="Morin E."/>
            <person name="Otillar R."/>
            <person name="Lindquist E.A."/>
            <person name="Sun H."/>
            <person name="LaButti K.M."/>
            <person name="Schmutz J."/>
            <person name="Jabbour D."/>
            <person name="Luo H."/>
            <person name="Baker S.E."/>
            <person name="Pisabarro A.G."/>
            <person name="Walton J.D."/>
            <person name="Blanchette R.A."/>
            <person name="Henrissat B."/>
            <person name="Martin F."/>
            <person name="Cullen D."/>
            <person name="Hibbett D.S."/>
            <person name="Grigoriev I.V."/>
        </authorList>
    </citation>
    <scope>NUCLEOTIDE SEQUENCE [LARGE SCALE GENOMIC DNA]</scope>
    <source>
        <strain evidence="3">CBS 339.88</strain>
    </source>
</reference>
<keyword evidence="1" id="KW-1133">Transmembrane helix</keyword>
<gene>
    <name evidence="2" type="ORF">GALMADRAFT_454288</name>
</gene>
<dbReference type="AlphaFoldDB" id="A0A067T371"/>
<accession>A0A067T371</accession>
<evidence type="ECO:0000313" key="3">
    <source>
        <dbReference type="Proteomes" id="UP000027222"/>
    </source>
</evidence>
<organism evidence="2 3">
    <name type="scientific">Galerina marginata (strain CBS 339.88)</name>
    <dbReference type="NCBI Taxonomy" id="685588"/>
    <lineage>
        <taxon>Eukaryota</taxon>
        <taxon>Fungi</taxon>
        <taxon>Dikarya</taxon>
        <taxon>Basidiomycota</taxon>
        <taxon>Agaricomycotina</taxon>
        <taxon>Agaricomycetes</taxon>
        <taxon>Agaricomycetidae</taxon>
        <taxon>Agaricales</taxon>
        <taxon>Agaricineae</taxon>
        <taxon>Strophariaceae</taxon>
        <taxon>Galerina</taxon>
    </lineage>
</organism>
<evidence type="ECO:0008006" key="4">
    <source>
        <dbReference type="Google" id="ProtNLM"/>
    </source>
</evidence>
<keyword evidence="1" id="KW-0812">Transmembrane</keyword>
<feature type="transmembrane region" description="Helical" evidence="1">
    <location>
        <begin position="129"/>
        <end position="145"/>
    </location>
</feature>
<name>A0A067T371_GALM3</name>
<feature type="transmembrane region" description="Helical" evidence="1">
    <location>
        <begin position="77"/>
        <end position="98"/>
    </location>
</feature>
<dbReference type="Proteomes" id="UP000027222">
    <property type="component" value="Unassembled WGS sequence"/>
</dbReference>
<dbReference type="HOGENOM" id="CLU_1619126_0_0_1"/>
<protein>
    <recommendedName>
        <fullName evidence="4">Transmembrane protein</fullName>
    </recommendedName>
</protein>
<keyword evidence="1" id="KW-0472">Membrane</keyword>
<dbReference type="EMBL" id="KL142378">
    <property type="protein sequence ID" value="KDR76787.1"/>
    <property type="molecule type" value="Genomic_DNA"/>
</dbReference>
<sequence>MLPPTCIRLRLVAKRRRPPYVQHESHATIGFPTAAATIPGLQQTSNSSFKPVRPRLLHRLVPRRADSRRLSGIDRLLLVRLYVFFFVPVFFPSFIFVFLCDRSFVLFNSISFFIFHPISFLFNHPFCSVFGLLPSFLVALSSRIFPPSLGALMNQTLTANSTSL</sequence>
<keyword evidence="3" id="KW-1185">Reference proteome</keyword>
<proteinExistence type="predicted"/>
<evidence type="ECO:0000256" key="1">
    <source>
        <dbReference type="SAM" id="Phobius"/>
    </source>
</evidence>